<dbReference type="InterPro" id="IPR050189">
    <property type="entry name" value="MFS_Efflux_Transporters"/>
</dbReference>
<feature type="transmembrane region" description="Helical" evidence="7">
    <location>
        <begin position="140"/>
        <end position="163"/>
    </location>
</feature>
<dbReference type="PANTHER" id="PTHR43124">
    <property type="entry name" value="PURINE EFFLUX PUMP PBUE"/>
    <property type="match status" value="1"/>
</dbReference>
<dbReference type="Pfam" id="PF07690">
    <property type="entry name" value="MFS_1"/>
    <property type="match status" value="1"/>
</dbReference>
<evidence type="ECO:0000256" key="3">
    <source>
        <dbReference type="ARBA" id="ARBA00022692"/>
    </source>
</evidence>
<evidence type="ECO:0000256" key="5">
    <source>
        <dbReference type="ARBA" id="ARBA00023136"/>
    </source>
</evidence>
<keyword evidence="10" id="KW-1185">Reference proteome</keyword>
<dbReference type="SUPFAM" id="SSF103473">
    <property type="entry name" value="MFS general substrate transporter"/>
    <property type="match status" value="1"/>
</dbReference>
<organism evidence="9 10">
    <name type="scientific">Streptomyces glebosus</name>
    <dbReference type="NCBI Taxonomy" id="249580"/>
    <lineage>
        <taxon>Bacteria</taxon>
        <taxon>Bacillati</taxon>
        <taxon>Actinomycetota</taxon>
        <taxon>Actinomycetes</taxon>
        <taxon>Kitasatosporales</taxon>
        <taxon>Streptomycetaceae</taxon>
        <taxon>Streptomyces</taxon>
    </lineage>
</organism>
<dbReference type="PROSITE" id="PS50850">
    <property type="entry name" value="MFS"/>
    <property type="match status" value="1"/>
</dbReference>
<dbReference type="InterPro" id="IPR036259">
    <property type="entry name" value="MFS_trans_sf"/>
</dbReference>
<feature type="transmembrane region" description="Helical" evidence="7">
    <location>
        <begin position="341"/>
        <end position="365"/>
    </location>
</feature>
<keyword evidence="2" id="KW-1003">Cell membrane</keyword>
<evidence type="ECO:0000256" key="2">
    <source>
        <dbReference type="ARBA" id="ARBA00022475"/>
    </source>
</evidence>
<protein>
    <recommendedName>
        <fullName evidence="8">Major facilitator superfamily (MFS) profile domain-containing protein</fullName>
    </recommendedName>
</protein>
<feature type="transmembrane region" description="Helical" evidence="7">
    <location>
        <begin position="371"/>
        <end position="390"/>
    </location>
</feature>
<name>A0A640SXJ0_9ACTN</name>
<keyword evidence="5 7" id="KW-0472">Membrane</keyword>
<evidence type="ECO:0000256" key="6">
    <source>
        <dbReference type="SAM" id="MobiDB-lite"/>
    </source>
</evidence>
<dbReference type="Gene3D" id="1.20.1250.20">
    <property type="entry name" value="MFS general substrate transporter like domains"/>
    <property type="match status" value="1"/>
</dbReference>
<accession>A0A640SXJ0</accession>
<comment type="subcellular location">
    <subcellularLocation>
        <location evidence="1">Cell membrane</location>
        <topology evidence="1">Multi-pass membrane protein</topology>
    </subcellularLocation>
</comment>
<evidence type="ECO:0000256" key="7">
    <source>
        <dbReference type="SAM" id="Phobius"/>
    </source>
</evidence>
<evidence type="ECO:0000313" key="9">
    <source>
        <dbReference type="EMBL" id="GFE14971.1"/>
    </source>
</evidence>
<dbReference type="RefSeq" id="WP_229893845.1">
    <property type="nucleotide sequence ID" value="NZ_BLIO01000001.1"/>
</dbReference>
<feature type="transmembrane region" description="Helical" evidence="7">
    <location>
        <begin position="106"/>
        <end position="128"/>
    </location>
</feature>
<dbReference type="AlphaFoldDB" id="A0A640SXJ0"/>
<dbReference type="EMBL" id="BLIO01000001">
    <property type="protein sequence ID" value="GFE14971.1"/>
    <property type="molecule type" value="Genomic_DNA"/>
</dbReference>
<feature type="transmembrane region" description="Helical" evidence="7">
    <location>
        <begin position="306"/>
        <end position="329"/>
    </location>
</feature>
<reference evidence="9 10" key="1">
    <citation type="submission" date="2019-12" db="EMBL/GenBank/DDBJ databases">
        <title>Whole genome shotgun sequence of Streptomyces hygroscopicus subsp. glebosus NBRC 13786.</title>
        <authorList>
            <person name="Ichikawa N."/>
            <person name="Kimura A."/>
            <person name="Kitahashi Y."/>
            <person name="Komaki H."/>
            <person name="Tamura T."/>
        </authorList>
    </citation>
    <scope>NUCLEOTIDE SEQUENCE [LARGE SCALE GENOMIC DNA]</scope>
    <source>
        <strain evidence="9 10">NBRC 13786</strain>
    </source>
</reference>
<evidence type="ECO:0000256" key="4">
    <source>
        <dbReference type="ARBA" id="ARBA00022989"/>
    </source>
</evidence>
<feature type="domain" description="Major facilitator superfamily (MFS) profile" evidence="8">
    <location>
        <begin position="15"/>
        <end position="394"/>
    </location>
</feature>
<evidence type="ECO:0000256" key="1">
    <source>
        <dbReference type="ARBA" id="ARBA00004651"/>
    </source>
</evidence>
<dbReference type="GO" id="GO:0022857">
    <property type="term" value="F:transmembrane transporter activity"/>
    <property type="evidence" value="ECO:0007669"/>
    <property type="project" value="InterPro"/>
</dbReference>
<feature type="transmembrane region" description="Helical" evidence="7">
    <location>
        <begin position="246"/>
        <end position="265"/>
    </location>
</feature>
<evidence type="ECO:0000313" key="10">
    <source>
        <dbReference type="Proteomes" id="UP000430079"/>
    </source>
</evidence>
<feature type="transmembrane region" description="Helical" evidence="7">
    <location>
        <begin position="277"/>
        <end position="300"/>
    </location>
</feature>
<dbReference type="GO" id="GO:0005886">
    <property type="term" value="C:plasma membrane"/>
    <property type="evidence" value="ECO:0007669"/>
    <property type="project" value="UniProtKB-SubCell"/>
</dbReference>
<dbReference type="PANTHER" id="PTHR43124:SF10">
    <property type="entry name" value="PURINE EFFLUX PUMP PBUE"/>
    <property type="match status" value="1"/>
</dbReference>
<gene>
    <name evidence="9" type="ORF">Sgleb_30180</name>
</gene>
<evidence type="ECO:0000259" key="8">
    <source>
        <dbReference type="PROSITE" id="PS50850"/>
    </source>
</evidence>
<dbReference type="InterPro" id="IPR011701">
    <property type="entry name" value="MFS"/>
</dbReference>
<feature type="transmembrane region" description="Helical" evidence="7">
    <location>
        <begin position="50"/>
        <end position="74"/>
    </location>
</feature>
<proteinExistence type="predicted"/>
<dbReference type="Proteomes" id="UP000430079">
    <property type="component" value="Unassembled WGS sequence"/>
</dbReference>
<keyword evidence="4 7" id="KW-1133">Transmembrane helix</keyword>
<dbReference type="InterPro" id="IPR020846">
    <property type="entry name" value="MFS_dom"/>
</dbReference>
<feature type="compositionally biased region" description="Low complexity" evidence="6">
    <location>
        <begin position="397"/>
        <end position="408"/>
    </location>
</feature>
<feature type="transmembrane region" description="Helical" evidence="7">
    <location>
        <begin position="210"/>
        <end position="234"/>
    </location>
</feature>
<feature type="region of interest" description="Disordered" evidence="6">
    <location>
        <begin position="397"/>
        <end position="417"/>
    </location>
</feature>
<keyword evidence="3 7" id="KW-0812">Transmembrane</keyword>
<sequence>MSTTSPSRGRLPAPWLCALTLCAFALQTDDFVIAGVLPALARGLTVSEAAAGQLVTVFSVLCAVAAPVAAVGTARLPRRTLLTTALTLFCLANFAVLGVRSYAAMLVLRVLAALAAAVALPTTLAAAAGLAPPERQGRSLATVMAGLTGAVVIGVPAGTWAGAALGWRAPFVLGGALGLAALLFVRAAVPELPPAPAVPLAARLRPLGRPALLFALLAATVAVLGNLLLQTYLAPFLHDLSGVSPGTLGLLLAVTGVAGIAGARAGGTLVDRRGAGAAFLTAAVVFAAATAGLALCAALRPAPLPLVVPLLVVWAAAAWAVPPAVQARVLALAGPAHGPQVLALTSSAVYVGASLGGALGGRLLAAQGPGALPVAAACCAPVALLLFTAAGRRTAGPAAAPPVRDSLPLSPPPPDAP</sequence>
<comment type="caution">
    <text evidence="9">The sequence shown here is derived from an EMBL/GenBank/DDBJ whole genome shotgun (WGS) entry which is preliminary data.</text>
</comment>
<feature type="transmembrane region" description="Helical" evidence="7">
    <location>
        <begin position="81"/>
        <end position="100"/>
    </location>
</feature>
<feature type="transmembrane region" description="Helical" evidence="7">
    <location>
        <begin position="169"/>
        <end position="189"/>
    </location>
</feature>